<evidence type="ECO:0000313" key="3">
    <source>
        <dbReference type="Proteomes" id="UP000596276"/>
    </source>
</evidence>
<accession>A0A7G5JTJ9</accession>
<name>A0A7G5JTJ9_ASPFN</name>
<dbReference type="Pfam" id="PF00135">
    <property type="entry name" value="COesterase"/>
    <property type="match status" value="1"/>
</dbReference>
<accession>B8NMY9</accession>
<evidence type="ECO:0000259" key="1">
    <source>
        <dbReference type="Pfam" id="PF00135"/>
    </source>
</evidence>
<dbReference type="SUPFAM" id="SSF53474">
    <property type="entry name" value="alpha/beta-Hydrolases"/>
    <property type="match status" value="1"/>
</dbReference>
<dbReference type="EMBL" id="CP044622">
    <property type="protein sequence ID" value="QRD81174.1"/>
    <property type="molecule type" value="Genomic_DNA"/>
</dbReference>
<reference evidence="3" key="1">
    <citation type="journal article" date="2021" name="G3 (Bethesda)">
        <title>Chromosome assembled and annotated genome sequence of Aspergillus flavus NRRL 3357.</title>
        <authorList>
            <person name="Skerker J.M."/>
            <person name="Pianalto K.M."/>
            <person name="Mondo S.J."/>
            <person name="Yang K."/>
            <person name="Arkin A.P."/>
            <person name="Keller N.P."/>
            <person name="Grigoriev I.V."/>
            <person name="Louise Glass N.L."/>
        </authorList>
    </citation>
    <scope>NUCLEOTIDE SEQUENCE [LARGE SCALE GENOMIC DNA]</scope>
    <source>
        <strain evidence="3">ATCC 200026 / FGSC A1120 / IAM 13836 / NRRL 3357 / JCM 12722 / SRRC 167</strain>
    </source>
</reference>
<dbReference type="InterPro" id="IPR029058">
    <property type="entry name" value="AB_hydrolase_fold"/>
</dbReference>
<dbReference type="Gene3D" id="3.40.50.1820">
    <property type="entry name" value="alpha/beta hydrolase"/>
    <property type="match status" value="1"/>
</dbReference>
<evidence type="ECO:0000313" key="2">
    <source>
        <dbReference type="EMBL" id="QRD81174.1"/>
    </source>
</evidence>
<gene>
    <name evidence="2" type="ORF">F9C07_9392</name>
</gene>
<organism evidence="2 3">
    <name type="scientific">Aspergillus flavus (strain ATCC 200026 / FGSC A1120 / IAM 13836 / NRRL 3357 / JCM 12722 / SRRC 167)</name>
    <dbReference type="NCBI Taxonomy" id="332952"/>
    <lineage>
        <taxon>Eukaryota</taxon>
        <taxon>Fungi</taxon>
        <taxon>Dikarya</taxon>
        <taxon>Ascomycota</taxon>
        <taxon>Pezizomycotina</taxon>
        <taxon>Eurotiomycetes</taxon>
        <taxon>Eurotiomycetidae</taxon>
        <taxon>Eurotiales</taxon>
        <taxon>Aspergillaceae</taxon>
        <taxon>Aspergillus</taxon>
        <taxon>Aspergillus subgen. Circumdati</taxon>
    </lineage>
</organism>
<dbReference type="AlphaFoldDB" id="A0A7G5JTJ9"/>
<dbReference type="GO" id="GO:0016787">
    <property type="term" value="F:hydrolase activity"/>
    <property type="evidence" value="ECO:0007669"/>
    <property type="project" value="UniProtKB-KW"/>
</dbReference>
<keyword evidence="3" id="KW-1185">Reference proteome</keyword>
<keyword evidence="2" id="KW-0378">Hydrolase</keyword>
<sequence length="258" mass="28718">MRGKSAPDIMELANNGTYLGTPLFFAPTSGSGNSLNNVRPTLEKGSWADVPVMYGTNKNEGSIFAHVRRLNTAKEAEKRAVPPQQVLIDDVQSADAETNMLPLCPNLSNRWCFLNWSKCVDDRGSIYLPDVRTSQVYREAQPQGVWRYRYSPELPNLTPYDDAGAYHGAELPQVLGTYNATTATENPIVLSAFMQKTWTDFAKDPENGPGWPSLNEDSKLADFGNDENPQGITLIEAKDADNNCGIWFRESETYDLAW</sequence>
<dbReference type="InterPro" id="IPR002018">
    <property type="entry name" value="CarbesteraseB"/>
</dbReference>
<proteinExistence type="predicted"/>
<protein>
    <submittedName>
        <fullName evidence="2">Alpha/Beta hydrolase protein</fullName>
    </submittedName>
</protein>
<dbReference type="OMA" id="ADAETNM"/>
<feature type="domain" description="Carboxylesterase type B" evidence="1">
    <location>
        <begin position="1"/>
        <end position="228"/>
    </location>
</feature>
<dbReference type="VEuPathDB" id="FungiDB:AFLA_012121"/>
<dbReference type="Proteomes" id="UP000596276">
    <property type="component" value="Chromosome 2"/>
</dbReference>
<dbReference type="VEuPathDB" id="FungiDB:F9C07_9392"/>